<keyword evidence="3" id="KW-1185">Reference proteome</keyword>
<accession>A0AAE1DM49</accession>
<comment type="caution">
    <text evidence="2">The sequence shown here is derived from an EMBL/GenBank/DDBJ whole genome shotgun (WGS) entry which is preliminary data.</text>
</comment>
<proteinExistence type="predicted"/>
<dbReference type="EMBL" id="JAWDGP010003315">
    <property type="protein sequence ID" value="KAK3775532.1"/>
    <property type="molecule type" value="Genomic_DNA"/>
</dbReference>
<sequence length="84" mass="9670">MQFLVSLLIVLGLSPSFGWKQRSKFHVGRALFLTQASCLELEDSSLFYSNDEDDKIKTGRSSRKKHYKYYLDNITFGREDNGAT</sequence>
<name>A0AAE1DM49_9GAST</name>
<dbReference type="AlphaFoldDB" id="A0AAE1DM49"/>
<evidence type="ECO:0000256" key="1">
    <source>
        <dbReference type="SAM" id="SignalP"/>
    </source>
</evidence>
<evidence type="ECO:0000313" key="3">
    <source>
        <dbReference type="Proteomes" id="UP001283361"/>
    </source>
</evidence>
<protein>
    <submittedName>
        <fullName evidence="2">Uncharacterized protein</fullName>
    </submittedName>
</protein>
<keyword evidence="1" id="KW-0732">Signal</keyword>
<feature type="chain" id="PRO_5042098761" evidence="1">
    <location>
        <begin position="19"/>
        <end position="84"/>
    </location>
</feature>
<dbReference type="Proteomes" id="UP001283361">
    <property type="component" value="Unassembled WGS sequence"/>
</dbReference>
<feature type="signal peptide" evidence="1">
    <location>
        <begin position="1"/>
        <end position="18"/>
    </location>
</feature>
<gene>
    <name evidence="2" type="ORF">RRG08_041314</name>
</gene>
<reference evidence="2" key="1">
    <citation type="journal article" date="2023" name="G3 (Bethesda)">
        <title>A reference genome for the long-term kleptoplast-retaining sea slug Elysia crispata morphotype clarki.</title>
        <authorList>
            <person name="Eastman K.E."/>
            <person name="Pendleton A.L."/>
            <person name="Shaikh M.A."/>
            <person name="Suttiyut T."/>
            <person name="Ogas R."/>
            <person name="Tomko P."/>
            <person name="Gavelis G."/>
            <person name="Widhalm J.R."/>
            <person name="Wisecaver J.H."/>
        </authorList>
    </citation>
    <scope>NUCLEOTIDE SEQUENCE</scope>
    <source>
        <strain evidence="2">ECLA1</strain>
    </source>
</reference>
<organism evidence="2 3">
    <name type="scientific">Elysia crispata</name>
    <name type="common">lettuce slug</name>
    <dbReference type="NCBI Taxonomy" id="231223"/>
    <lineage>
        <taxon>Eukaryota</taxon>
        <taxon>Metazoa</taxon>
        <taxon>Spiralia</taxon>
        <taxon>Lophotrochozoa</taxon>
        <taxon>Mollusca</taxon>
        <taxon>Gastropoda</taxon>
        <taxon>Heterobranchia</taxon>
        <taxon>Euthyneura</taxon>
        <taxon>Panpulmonata</taxon>
        <taxon>Sacoglossa</taxon>
        <taxon>Placobranchoidea</taxon>
        <taxon>Plakobranchidae</taxon>
        <taxon>Elysia</taxon>
    </lineage>
</organism>
<evidence type="ECO:0000313" key="2">
    <source>
        <dbReference type="EMBL" id="KAK3775532.1"/>
    </source>
</evidence>